<dbReference type="HAMAP" id="MF_00697">
    <property type="entry name" value="UPF0276"/>
    <property type="match status" value="1"/>
</dbReference>
<dbReference type="Proteomes" id="UP000295578">
    <property type="component" value="Unassembled WGS sequence"/>
</dbReference>
<keyword evidence="4" id="KW-1185">Reference proteome</keyword>
<proteinExistence type="inferred from homology"/>
<feature type="region of interest" description="Disordered" evidence="2">
    <location>
        <begin position="90"/>
        <end position="128"/>
    </location>
</feature>
<dbReference type="NCBIfam" id="NF003818">
    <property type="entry name" value="PRK05409.1"/>
    <property type="match status" value="1"/>
</dbReference>
<gene>
    <name evidence="3" type="ORF">E1293_13115</name>
</gene>
<dbReference type="SUPFAM" id="SSF51658">
    <property type="entry name" value="Xylose isomerase-like"/>
    <property type="match status" value="1"/>
</dbReference>
<evidence type="ECO:0000313" key="3">
    <source>
        <dbReference type="EMBL" id="TDD84402.1"/>
    </source>
</evidence>
<dbReference type="AlphaFoldDB" id="A0A4R5BKR0"/>
<dbReference type="InterPro" id="IPR007801">
    <property type="entry name" value="MbnB/TglH/ChrH"/>
</dbReference>
<comment type="caution">
    <text evidence="3">The sequence shown here is derived from an EMBL/GenBank/DDBJ whole genome shotgun (WGS) entry which is preliminary data.</text>
</comment>
<feature type="region of interest" description="Disordered" evidence="2">
    <location>
        <begin position="1"/>
        <end position="49"/>
    </location>
</feature>
<dbReference type="Pfam" id="PF05114">
    <property type="entry name" value="MbnB_TglH_ChrH"/>
    <property type="match status" value="1"/>
</dbReference>
<comment type="similarity">
    <text evidence="1">Belongs to the UPF0276 family.</text>
</comment>
<dbReference type="Gene3D" id="3.20.20.150">
    <property type="entry name" value="Divalent-metal-dependent TIM barrel enzymes"/>
    <property type="match status" value="1"/>
</dbReference>
<dbReference type="PANTHER" id="PTHR42194:SF1">
    <property type="entry name" value="UPF0276 PROTEIN HI_1600"/>
    <property type="match status" value="1"/>
</dbReference>
<dbReference type="InterPro" id="IPR036237">
    <property type="entry name" value="Xyl_isomerase-like_sf"/>
</dbReference>
<dbReference type="PANTHER" id="PTHR42194">
    <property type="entry name" value="UPF0276 PROTEIN HI_1600"/>
    <property type="match status" value="1"/>
</dbReference>
<reference evidence="3 4" key="1">
    <citation type="submission" date="2019-03" db="EMBL/GenBank/DDBJ databases">
        <title>Draft genome sequences of novel Actinobacteria.</title>
        <authorList>
            <person name="Sahin N."/>
            <person name="Ay H."/>
            <person name="Saygin H."/>
        </authorList>
    </citation>
    <scope>NUCLEOTIDE SEQUENCE [LARGE SCALE GENOMIC DNA]</scope>
    <source>
        <strain evidence="3 4">DSM 45941</strain>
    </source>
</reference>
<organism evidence="3 4">
    <name type="scientific">Actinomadura darangshiensis</name>
    <dbReference type="NCBI Taxonomy" id="705336"/>
    <lineage>
        <taxon>Bacteria</taxon>
        <taxon>Bacillati</taxon>
        <taxon>Actinomycetota</taxon>
        <taxon>Actinomycetes</taxon>
        <taxon>Streptosporangiales</taxon>
        <taxon>Thermomonosporaceae</taxon>
        <taxon>Actinomadura</taxon>
    </lineage>
</organism>
<evidence type="ECO:0000256" key="2">
    <source>
        <dbReference type="SAM" id="MobiDB-lite"/>
    </source>
</evidence>
<protein>
    <recommendedName>
        <fullName evidence="1">UPF0276 protein E1293_13115</fullName>
    </recommendedName>
</protein>
<evidence type="ECO:0000256" key="1">
    <source>
        <dbReference type="HAMAP-Rule" id="MF_00697"/>
    </source>
</evidence>
<accession>A0A4R5BKR0</accession>
<evidence type="ECO:0000313" key="4">
    <source>
        <dbReference type="Proteomes" id="UP000295578"/>
    </source>
</evidence>
<sequence>MQGPGRLRIHRARGRAVPSRRAGVPVLRKLRHPDQRQPDPRGRALSGHERVEACPEGLRAAHVRGGRAVRPVAGRGVPRRRGARLRAAAKERRVTSEAVAVPGGAGPSSSPHPPPFNGRAPLDGPDAGGRGLGLGLGLRAQHLPHVLGEWPPVGWFEIISENFMDSGGYPRHALDRIADRYPIVMHGVSMSIGSTDPLDMDYLHRLRGLADGVGARWVSDHVCWTGVAGVSTHELLPVPFTEDTLRHMARRVGVVQDVLERPLVLENPSTYAAFANSTMTEWEFLARLCEESGCRLLLDVNNVYVSAVNHGFDPEEYVRALPHDRVRQIHLAGHTDLGTHLIDTHDRPVSAPVWDLYRLAVDLAGPTPTLLEWDEHIPPFPELLAELRKAERYPVHDG</sequence>
<feature type="compositionally biased region" description="Basic and acidic residues" evidence="2">
    <location>
        <begin position="32"/>
        <end position="49"/>
    </location>
</feature>
<dbReference type="EMBL" id="SMKY01000045">
    <property type="protein sequence ID" value="TDD84402.1"/>
    <property type="molecule type" value="Genomic_DNA"/>
</dbReference>
<name>A0A4R5BKR0_9ACTN</name>
<dbReference type="OrthoDB" id="9763101at2"/>